<organism evidence="2 3">
    <name type="scientific">Maudiozyma saulgeensis</name>
    <dbReference type="NCBI Taxonomy" id="1789683"/>
    <lineage>
        <taxon>Eukaryota</taxon>
        <taxon>Fungi</taxon>
        <taxon>Dikarya</taxon>
        <taxon>Ascomycota</taxon>
        <taxon>Saccharomycotina</taxon>
        <taxon>Saccharomycetes</taxon>
        <taxon>Saccharomycetales</taxon>
        <taxon>Saccharomycetaceae</taxon>
        <taxon>Maudiozyma</taxon>
    </lineage>
</organism>
<feature type="region of interest" description="Disordered" evidence="1">
    <location>
        <begin position="865"/>
        <end position="890"/>
    </location>
</feature>
<name>A0A1X7R8T2_9SACH</name>
<gene>
    <name evidence="2" type="ORF">KASA_0I01023G</name>
</gene>
<feature type="compositionally biased region" description="Basic and acidic residues" evidence="1">
    <location>
        <begin position="1904"/>
        <end position="1921"/>
    </location>
</feature>
<feature type="compositionally biased region" description="Low complexity" evidence="1">
    <location>
        <begin position="1429"/>
        <end position="1448"/>
    </location>
</feature>
<feature type="compositionally biased region" description="Acidic residues" evidence="1">
    <location>
        <begin position="325"/>
        <end position="335"/>
    </location>
</feature>
<feature type="compositionally biased region" description="Basic and acidic residues" evidence="1">
    <location>
        <begin position="1114"/>
        <end position="1127"/>
    </location>
</feature>
<feature type="compositionally biased region" description="Acidic residues" evidence="1">
    <location>
        <begin position="1703"/>
        <end position="1717"/>
    </location>
</feature>
<feature type="compositionally biased region" description="Low complexity" evidence="1">
    <location>
        <begin position="1719"/>
        <end position="1732"/>
    </location>
</feature>
<feature type="compositionally biased region" description="Acidic residues" evidence="1">
    <location>
        <begin position="1816"/>
        <end position="1826"/>
    </location>
</feature>
<feature type="region of interest" description="Disordered" evidence="1">
    <location>
        <begin position="371"/>
        <end position="469"/>
    </location>
</feature>
<dbReference type="OrthoDB" id="4070768at2759"/>
<feature type="region of interest" description="Disordered" evidence="1">
    <location>
        <begin position="1429"/>
        <end position="1460"/>
    </location>
</feature>
<dbReference type="STRING" id="1789683.A0A1X7R8T2"/>
<feature type="region of interest" description="Disordered" evidence="1">
    <location>
        <begin position="918"/>
        <end position="990"/>
    </location>
</feature>
<evidence type="ECO:0000256" key="1">
    <source>
        <dbReference type="SAM" id="MobiDB-lite"/>
    </source>
</evidence>
<feature type="compositionally biased region" description="Basic and acidic residues" evidence="1">
    <location>
        <begin position="867"/>
        <end position="881"/>
    </location>
</feature>
<feature type="region of interest" description="Disordered" evidence="1">
    <location>
        <begin position="1702"/>
        <end position="1735"/>
    </location>
</feature>
<feature type="compositionally biased region" description="Acidic residues" evidence="1">
    <location>
        <begin position="383"/>
        <end position="393"/>
    </location>
</feature>
<feature type="compositionally biased region" description="Acidic residues" evidence="1">
    <location>
        <begin position="427"/>
        <end position="441"/>
    </location>
</feature>
<proteinExistence type="predicted"/>
<feature type="compositionally biased region" description="Basic and acidic residues" evidence="1">
    <location>
        <begin position="314"/>
        <end position="324"/>
    </location>
</feature>
<accession>A0A1X7R8T2</accession>
<feature type="region of interest" description="Disordered" evidence="1">
    <location>
        <begin position="1101"/>
        <end position="1159"/>
    </location>
</feature>
<evidence type="ECO:0000313" key="3">
    <source>
        <dbReference type="Proteomes" id="UP000196158"/>
    </source>
</evidence>
<feature type="compositionally biased region" description="Polar residues" evidence="1">
    <location>
        <begin position="448"/>
        <end position="458"/>
    </location>
</feature>
<dbReference type="Proteomes" id="UP000196158">
    <property type="component" value="Unassembled WGS sequence"/>
</dbReference>
<evidence type="ECO:0000313" key="2">
    <source>
        <dbReference type="EMBL" id="SMN22093.1"/>
    </source>
</evidence>
<feature type="compositionally biased region" description="Acidic residues" evidence="1">
    <location>
        <begin position="1128"/>
        <end position="1150"/>
    </location>
</feature>
<feature type="compositionally biased region" description="Acidic residues" evidence="1">
    <location>
        <begin position="459"/>
        <end position="469"/>
    </location>
</feature>
<protein>
    <submittedName>
        <fullName evidence="2">Similar to Saccharomyces cerevisiae YMR219W ESC1 Protein localized to the nuclear periphery, involved in telomeric silencing</fullName>
    </submittedName>
</protein>
<sequence length="1921" mass="216192">MAKDNNEKIEKLKLTTPRRHVKRYASPFQNRKLNGLTLINNGRSSYNRHYKVNKIPVLNGQTRQLVRERQIDHIRHDSSKTLEWMGSLISRAKNVLKTLKEEDMQLREQLYENSRRKELRTMHVQSILDKKTDYYENKSTTASSDVSQIVDVPIEDRNDTEELSNDENIPLSDDALVILTDSEPEEDEIINENYPGSEEMEEHAIGSSEIQLQDENEGNLFGEESEYDSNLSENEVSEYDNSIEKANKLLSSDDSIVYQDREDDEDIQSQDDSVINEQHGSYIQPENVAEVELLQDEEDKEEDISVERSISSDISHEESNRSYDVEDQEGDDIDDGMQYAMPPQEAVSNSAHFLQSDIQKIAHQAIFGNSHTHDHLNYNSDSMNDDISNEEISEGNGSVPHTKENYGNPKMDYGYEDYENISKPDEDKYESEGQVEDEPESAYEGQHGSATPNSNGQYTEDEQEDEDEPIEIEVESELNSDDQDSISGDYRYNNGTNQIGYPLNEALHEASGEVSNDVSDEVPSSGGVQSIADILSSIPKNIIHNYNDQAITHNLNENEINTQDIVDGSINIGDDRIVDNLPIYSDKIYHEVHEEKVERGLREEESNQKNLNTLLHDKFNAGQESNDFSTIDDRVTIGEKVAITDSTIKNAETFDQDENTFYKHTIDNSDIEKNPTIEPIQDKNRVNETSHVQIVTSDSHTSFVNEDTSMYFTVDEGNTSLTNSKLDGFVQNPTTNTQGKYKVEISESVYESSNENQSVLLTRNNLKYTSPFGSDPFSASSDVNDVNSLLKETLRSISGNKDSSQDLMHQIDEIQQARPDTESYHTGNSDDIISEADEMDVSQKENHEIGVVGTGVEHLENNLSVSKAEDNSGELKREVPQHDNVLVSSNSEKEDIVLDRTPDYDMLALLANVAQNHTAENESSEMGMEQKLEVSPQNVSNDNFEDISNDNSNGEHNSSQLHQLSEQAQYDRTNSPHNEANNSEEDISSDADDEMVTALHDMDGNNDIAQFDHNSDVLNDGVPSTNFSPERLGSPAFHILGEAIHANNIIGSQIEYPTPMESAASSDTRNEYVPMYHSNSEELRMTDSVNLSEEHSVAAEQEIELQDVNMNEPIDERESFTSLKFEDDSSSSEDKEDGDVEMLDSSDVEQGEQFHEQKKQNIVQKIFRAPFNTIKYLADNINHITNVTASFVDELNAYPSENDTTVINNEDVYQQTTDADIAGSNSVTSDESMDSDARLLHNDDMVSATNTDILSVSNSDDIDKNGTYGDIEILDDTIDKMPDKLYDLNKQEATNHIEILEKNIHPQLINEETQVQQNEFSDRFDNHSNTVGMELDSNRPSDVKLENPSEITEKEVNVESVTNNNRDVVEPVDMAYKIQLNYINDNNDGNGNDIDIDIDSNDRLNDVTFERKSDDNNISRNISLEVQMNNATNNEVNNEDINNSNSTAESTAHEEFTNTDVRMNPLSDEETAHENTANDGHASNVEGENIEQQFSVNHSVTDDSTANEDNVAEISSDHNLELGANQEAYQEEITTLVTTLPAPYSEEVGVTSNIEQSPGASAVKVSGSLNLSDNDSKYYSTADVDVALDHHSSNEDEKNEIFQNMLEDGRIISTDNFTNNNEQERESNFLIQPAFQEELSQNRHEANDEDVSMERKDDYTEHPLDENILGVPDILPNQLSSAKLDVVPSEDVNDNVELVVEGNPEEPEASTDIDDDQPSTVSLSNSNNVNENDIQVGKIDEQDEQLKESEEIKSAVAEDNLITKREDLSGLLENVENGSFINIGVGANEQDDFEIKNESHVDIHISEEENTSLIVPEEEKEDDEAIELAQESDTGKTKGRKEETDANEIKSQLDEEHSLVTEDSTDVKPSKRKTKRRPRNFRKRKRAITDNSSPDGPFKRTRRGVLEKKNVFERRTRSSKK</sequence>
<feature type="compositionally biased region" description="Polar residues" evidence="1">
    <location>
        <begin position="949"/>
        <end position="981"/>
    </location>
</feature>
<feature type="compositionally biased region" description="Acidic residues" evidence="1">
    <location>
        <begin position="293"/>
        <end position="304"/>
    </location>
</feature>
<feature type="region of interest" description="Disordered" evidence="1">
    <location>
        <begin position="1807"/>
        <end position="1921"/>
    </location>
</feature>
<feature type="compositionally biased region" description="Basic residues" evidence="1">
    <location>
        <begin position="1870"/>
        <end position="1886"/>
    </location>
</feature>
<keyword evidence="3" id="KW-1185">Reference proteome</keyword>
<feature type="compositionally biased region" description="Basic and acidic residues" evidence="1">
    <location>
        <begin position="1833"/>
        <end position="1869"/>
    </location>
</feature>
<feature type="region of interest" description="Disordered" evidence="1">
    <location>
        <begin position="293"/>
        <end position="339"/>
    </location>
</feature>
<dbReference type="EMBL" id="FXLY01000010">
    <property type="protein sequence ID" value="SMN22093.1"/>
    <property type="molecule type" value="Genomic_DNA"/>
</dbReference>
<reference evidence="2 3" key="1">
    <citation type="submission" date="2017-04" db="EMBL/GenBank/DDBJ databases">
        <authorList>
            <person name="Afonso C.L."/>
            <person name="Miller P.J."/>
            <person name="Scott M.A."/>
            <person name="Spackman E."/>
            <person name="Goraichik I."/>
            <person name="Dimitrov K.M."/>
            <person name="Suarez D.L."/>
            <person name="Swayne D.E."/>
        </authorList>
    </citation>
    <scope>NUCLEOTIDE SEQUENCE [LARGE SCALE GENOMIC DNA]</scope>
</reference>